<evidence type="ECO:0008006" key="3">
    <source>
        <dbReference type="Google" id="ProtNLM"/>
    </source>
</evidence>
<organism evidence="1 2">
    <name type="scientific">Mycolicibacterium duvalii</name>
    <dbReference type="NCBI Taxonomy" id="39688"/>
    <lineage>
        <taxon>Bacteria</taxon>
        <taxon>Bacillati</taxon>
        <taxon>Actinomycetota</taxon>
        <taxon>Actinomycetes</taxon>
        <taxon>Mycobacteriales</taxon>
        <taxon>Mycobacteriaceae</taxon>
        <taxon>Mycolicibacterium</taxon>
    </lineage>
</organism>
<dbReference type="SUPFAM" id="SSF54427">
    <property type="entry name" value="NTF2-like"/>
    <property type="match status" value="1"/>
</dbReference>
<name>A0A7I7JUN8_9MYCO</name>
<gene>
    <name evidence="1" type="ORF">MDUV_03530</name>
</gene>
<evidence type="ECO:0000313" key="2">
    <source>
        <dbReference type="Proteomes" id="UP000467006"/>
    </source>
</evidence>
<accession>A0A7I7JUN8</accession>
<proteinExistence type="predicted"/>
<dbReference type="Gene3D" id="3.10.450.50">
    <property type="match status" value="1"/>
</dbReference>
<protein>
    <recommendedName>
        <fullName evidence="3">SnoaL-like domain-containing protein</fullName>
    </recommendedName>
</protein>
<evidence type="ECO:0000313" key="1">
    <source>
        <dbReference type="EMBL" id="BBX15493.1"/>
    </source>
</evidence>
<reference evidence="1 2" key="1">
    <citation type="journal article" date="2019" name="Emerg. Microbes Infect.">
        <title>Comprehensive subspecies identification of 175 nontuberculous mycobacteria species based on 7547 genomic profiles.</title>
        <authorList>
            <person name="Matsumoto Y."/>
            <person name="Kinjo T."/>
            <person name="Motooka D."/>
            <person name="Nabeya D."/>
            <person name="Jung N."/>
            <person name="Uechi K."/>
            <person name="Horii T."/>
            <person name="Iida T."/>
            <person name="Fujita J."/>
            <person name="Nakamura S."/>
        </authorList>
    </citation>
    <scope>NUCLEOTIDE SEQUENCE [LARGE SCALE GENOMIC DNA]</scope>
    <source>
        <strain evidence="1 2">JCM 6396</strain>
    </source>
</reference>
<dbReference type="AlphaFoldDB" id="A0A7I7JUN8"/>
<dbReference type="EMBL" id="AP022563">
    <property type="protein sequence ID" value="BBX15493.1"/>
    <property type="molecule type" value="Genomic_DNA"/>
</dbReference>
<dbReference type="InterPro" id="IPR032710">
    <property type="entry name" value="NTF2-like_dom_sf"/>
</dbReference>
<keyword evidence="2" id="KW-1185">Reference proteome</keyword>
<sequence length="158" mass="17653">MNIDSDTISIDQAIGSATGRARKVLEYSQTMGRLVKSAKEPGFSVHSWAPLAELIETDGFVRIGPFKEVQNWAEYTEFLTSWATSSDWDCVFKRVSEADDIVFLELEEHSRIGDFSSVVNSVSVYEFNADDQITYVAVYLQMQLPDSAPLPSFDGGHE</sequence>
<dbReference type="Proteomes" id="UP000467006">
    <property type="component" value="Chromosome"/>
</dbReference>
<dbReference type="KEGG" id="mdu:MDUV_03530"/>